<dbReference type="Proteomes" id="UP000245626">
    <property type="component" value="Unassembled WGS sequence"/>
</dbReference>
<evidence type="ECO:0000313" key="2">
    <source>
        <dbReference type="Proteomes" id="UP000245626"/>
    </source>
</evidence>
<accession>A0ACD0P5V4</accession>
<evidence type="ECO:0000313" key="1">
    <source>
        <dbReference type="EMBL" id="PWN53367.1"/>
    </source>
</evidence>
<gene>
    <name evidence="1" type="ORF">IE53DRAFT_384171</name>
</gene>
<dbReference type="EMBL" id="KZ819729">
    <property type="protein sequence ID" value="PWN53367.1"/>
    <property type="molecule type" value="Genomic_DNA"/>
</dbReference>
<name>A0ACD0P5V4_9BASI</name>
<protein>
    <submittedName>
        <fullName evidence="1">PRTase-like protein</fullName>
    </submittedName>
</protein>
<keyword evidence="2" id="KW-1185">Reference proteome</keyword>
<reference evidence="1 2" key="1">
    <citation type="journal article" date="2018" name="Mol. Biol. Evol.">
        <title>Broad Genomic Sampling Reveals a Smut Pathogenic Ancestry of the Fungal Clade Ustilaginomycotina.</title>
        <authorList>
            <person name="Kijpornyongpan T."/>
            <person name="Mondo S.J."/>
            <person name="Barry K."/>
            <person name="Sandor L."/>
            <person name="Lee J."/>
            <person name="Lipzen A."/>
            <person name="Pangilinan J."/>
            <person name="LaButti K."/>
            <person name="Hainaut M."/>
            <person name="Henrissat B."/>
            <person name="Grigoriev I.V."/>
            <person name="Spatafora J.W."/>
            <person name="Aime M.C."/>
        </authorList>
    </citation>
    <scope>NUCLEOTIDE SEQUENCE [LARGE SCALE GENOMIC DNA]</scope>
    <source>
        <strain evidence="1 2">SA 807</strain>
    </source>
</reference>
<organism evidence="1 2">
    <name type="scientific">Violaceomyces palustris</name>
    <dbReference type="NCBI Taxonomy" id="1673888"/>
    <lineage>
        <taxon>Eukaryota</taxon>
        <taxon>Fungi</taxon>
        <taxon>Dikarya</taxon>
        <taxon>Basidiomycota</taxon>
        <taxon>Ustilaginomycotina</taxon>
        <taxon>Ustilaginomycetes</taxon>
        <taxon>Violaceomycetales</taxon>
        <taxon>Violaceomycetaceae</taxon>
        <taxon>Violaceomyces</taxon>
    </lineage>
</organism>
<sequence>MSTSELPDDHFRPTYEEIHVQIGEAAQRIKNDFDPDLMVAIGGGGFYPARVLRTFLKKPSALDPSKLRNIPIQAIGLSLYEEVSGTSEGQIGNEVVRTQWLDAKTVSGKGVKGKIEEGKDAGGLLGKNVLIVDEVDDSRTTLQYAYNELLKDVRSAISALSEEEKKDLAPTRFAIFVVHNKNKEKRGTLPMLPDGLPKEQEEIQNGVCTAVRYFAGAEIDDVWCCYPWEETDIIEHNRLAALAKEIKARQASTN</sequence>
<proteinExistence type="predicted"/>